<proteinExistence type="inferred from homology"/>
<comment type="caution">
    <text evidence="9">Lacks conserved residue(s) required for the propagation of feature annotation.</text>
</comment>
<feature type="domain" description="CN hydrolase" evidence="10">
    <location>
        <begin position="249"/>
        <end position="501"/>
    </location>
</feature>
<sequence>MVSGRRGYRPGPASQAQVAFAAARGILSRVPSDRAPTLRLLAAAGTGALLAASFLPHGVPALGWLAVAPLWVAARESPGWRAALRLGLVAGVVMGAIGYPWIIDLLHTFGELDLWLCVPLFVVFALWTAAPLAAWAAMVSAWTGPSRHVPWVLSMVLSGLWWSWPMLFPFTLAMGLAARPEWIQAAELGGVALVEVPMMLCGVLLGEAWRARGPARLRFGVIALVLPLVSLALGRWRIDSLAGETTRTVRVGLVQPNIPLLWFDRPAKLERLREPSARAEAEGAELVVWPENMFPWTLNRPFERDFSDDDRVLRRHSLPTLFGAGTAADSDPYGYNSVINMAADGRVVGRYDKIYLVPLGEEIPLVDPEWAKGLVPGMAHNFRGAGPGRLVVQPGPAGSEAPPIAFGPLVCYEDVLPAFAREVAAQPGGIEAFVNLTNDTWFGPTAEPWQHLALSQFRAVEHRIPVLRAVNSGPSSLVDRAGRVVATTDLRAVSIDAPVPPEHLVVPLELGRDTASAPTVYARGGWLFGHVCQASVLVVLALLWRRRRPASA</sequence>
<reference evidence="12" key="1">
    <citation type="submission" date="2016-10" db="EMBL/GenBank/DDBJ databases">
        <authorList>
            <person name="Varghese N."/>
            <person name="Submissions S."/>
        </authorList>
    </citation>
    <scope>NUCLEOTIDE SEQUENCE [LARGE SCALE GENOMIC DNA]</scope>
    <source>
        <strain evidence="12">ATCC 25963</strain>
    </source>
</reference>
<comment type="catalytic activity">
    <reaction evidence="9">
        <text>N-terminal S-1,2-diacyl-sn-glyceryl-L-cysteinyl-[lipoprotein] + a glycerophospholipid = N-acyl-S-1,2-diacyl-sn-glyceryl-L-cysteinyl-[lipoprotein] + a 2-acyl-sn-glycero-3-phospholipid + H(+)</text>
        <dbReference type="Rhea" id="RHEA:48228"/>
        <dbReference type="Rhea" id="RHEA-COMP:14681"/>
        <dbReference type="Rhea" id="RHEA-COMP:14684"/>
        <dbReference type="ChEBI" id="CHEBI:15378"/>
        <dbReference type="ChEBI" id="CHEBI:136912"/>
        <dbReference type="ChEBI" id="CHEBI:140656"/>
        <dbReference type="ChEBI" id="CHEBI:140657"/>
        <dbReference type="ChEBI" id="CHEBI:140660"/>
        <dbReference type="EC" id="2.3.1.269"/>
    </reaction>
</comment>
<keyword evidence="7 9" id="KW-0472">Membrane</keyword>
<evidence type="ECO:0000256" key="6">
    <source>
        <dbReference type="ARBA" id="ARBA00022989"/>
    </source>
</evidence>
<dbReference type="SUPFAM" id="SSF56317">
    <property type="entry name" value="Carbon-nitrogen hydrolase"/>
    <property type="match status" value="1"/>
</dbReference>
<evidence type="ECO:0000259" key="10">
    <source>
        <dbReference type="PROSITE" id="PS50263"/>
    </source>
</evidence>
<keyword evidence="6 9" id="KW-1133">Transmembrane helix</keyword>
<evidence type="ECO:0000256" key="3">
    <source>
        <dbReference type="ARBA" id="ARBA00022475"/>
    </source>
</evidence>
<evidence type="ECO:0000313" key="12">
    <source>
        <dbReference type="Proteomes" id="UP000199400"/>
    </source>
</evidence>
<evidence type="ECO:0000256" key="7">
    <source>
        <dbReference type="ARBA" id="ARBA00023136"/>
    </source>
</evidence>
<evidence type="ECO:0000256" key="2">
    <source>
        <dbReference type="ARBA" id="ARBA00010065"/>
    </source>
</evidence>
<dbReference type="Gene3D" id="3.60.110.10">
    <property type="entry name" value="Carbon-nitrogen hydrolase"/>
    <property type="match status" value="1"/>
</dbReference>
<dbReference type="GO" id="GO:0005886">
    <property type="term" value="C:plasma membrane"/>
    <property type="evidence" value="ECO:0007669"/>
    <property type="project" value="UniProtKB-SubCell"/>
</dbReference>
<feature type="transmembrane region" description="Helical" evidence="9">
    <location>
        <begin position="114"/>
        <end position="137"/>
    </location>
</feature>
<dbReference type="Pfam" id="PF20154">
    <property type="entry name" value="LNT_N"/>
    <property type="match status" value="1"/>
</dbReference>
<dbReference type="NCBIfam" id="TIGR00546">
    <property type="entry name" value="lnt"/>
    <property type="match status" value="1"/>
</dbReference>
<dbReference type="EC" id="2.3.1.269" evidence="9"/>
<keyword evidence="11" id="KW-0449">Lipoprotein</keyword>
<keyword evidence="12" id="KW-1185">Reference proteome</keyword>
<keyword evidence="5 9" id="KW-0812">Transmembrane</keyword>
<keyword evidence="3 9" id="KW-1003">Cell membrane</keyword>
<evidence type="ECO:0000256" key="4">
    <source>
        <dbReference type="ARBA" id="ARBA00022679"/>
    </source>
</evidence>
<feature type="transmembrane region" description="Helical" evidence="9">
    <location>
        <begin position="149"/>
        <end position="170"/>
    </location>
</feature>
<feature type="transmembrane region" description="Helical" evidence="9">
    <location>
        <begin position="217"/>
        <end position="236"/>
    </location>
</feature>
<evidence type="ECO:0000256" key="1">
    <source>
        <dbReference type="ARBA" id="ARBA00004651"/>
    </source>
</evidence>
<keyword evidence="4 9" id="KW-0808">Transferase</keyword>
<dbReference type="InterPro" id="IPR003010">
    <property type="entry name" value="C-N_Hydrolase"/>
</dbReference>
<evidence type="ECO:0000313" key="11">
    <source>
        <dbReference type="EMBL" id="SFD84424.1"/>
    </source>
</evidence>
<dbReference type="EMBL" id="FOMX01000005">
    <property type="protein sequence ID" value="SFD84424.1"/>
    <property type="molecule type" value="Genomic_DNA"/>
</dbReference>
<comment type="subcellular location">
    <subcellularLocation>
        <location evidence="1 9">Cell membrane</location>
        <topology evidence="1 9">Multi-pass membrane protein</topology>
    </subcellularLocation>
</comment>
<dbReference type="Proteomes" id="UP000199400">
    <property type="component" value="Unassembled WGS sequence"/>
</dbReference>
<organism evidence="11 12">
    <name type="scientific">Nannocystis exedens</name>
    <dbReference type="NCBI Taxonomy" id="54"/>
    <lineage>
        <taxon>Bacteria</taxon>
        <taxon>Pseudomonadati</taxon>
        <taxon>Myxococcota</taxon>
        <taxon>Polyangia</taxon>
        <taxon>Nannocystales</taxon>
        <taxon>Nannocystaceae</taxon>
        <taxon>Nannocystis</taxon>
    </lineage>
</organism>
<feature type="transmembrane region" description="Helical" evidence="9">
    <location>
        <begin position="182"/>
        <end position="205"/>
    </location>
</feature>
<name>A0A1I1VNN8_9BACT</name>
<evidence type="ECO:0000256" key="9">
    <source>
        <dbReference type="HAMAP-Rule" id="MF_01148"/>
    </source>
</evidence>
<dbReference type="PANTHER" id="PTHR38686:SF1">
    <property type="entry name" value="APOLIPOPROTEIN N-ACYLTRANSFERASE"/>
    <property type="match status" value="1"/>
</dbReference>
<dbReference type="GO" id="GO:0042158">
    <property type="term" value="P:lipoprotein biosynthetic process"/>
    <property type="evidence" value="ECO:0007669"/>
    <property type="project" value="UniProtKB-UniRule"/>
</dbReference>
<comment type="similarity">
    <text evidence="2 9">Belongs to the CN hydrolase family. Apolipoprotein N-acyltransferase subfamily.</text>
</comment>
<keyword evidence="8 9" id="KW-0012">Acyltransferase</keyword>
<dbReference type="HAMAP" id="MF_01148">
    <property type="entry name" value="Lnt"/>
    <property type="match status" value="1"/>
</dbReference>
<comment type="pathway">
    <text evidence="9">Protein modification; lipoprotein biosynthesis (N-acyl transfer).</text>
</comment>
<dbReference type="InterPro" id="IPR004563">
    <property type="entry name" value="Apolipo_AcylTrfase"/>
</dbReference>
<dbReference type="UniPathway" id="UPA00666"/>
<accession>A0A1I1VNN8</accession>
<dbReference type="Pfam" id="PF00795">
    <property type="entry name" value="CN_hydrolase"/>
    <property type="match status" value="1"/>
</dbReference>
<evidence type="ECO:0000256" key="8">
    <source>
        <dbReference type="ARBA" id="ARBA00023315"/>
    </source>
</evidence>
<dbReference type="PROSITE" id="PS50263">
    <property type="entry name" value="CN_HYDROLASE"/>
    <property type="match status" value="1"/>
</dbReference>
<feature type="transmembrane region" description="Helical" evidence="9">
    <location>
        <begin position="83"/>
        <end position="102"/>
    </location>
</feature>
<dbReference type="CDD" id="cd07571">
    <property type="entry name" value="ALP_N-acyl_transferase"/>
    <property type="match status" value="1"/>
</dbReference>
<protein>
    <recommendedName>
        <fullName evidence="9">Apolipoprotein N-acyltransferase</fullName>
        <shortName evidence="9">ALP N-acyltransferase</shortName>
        <ecNumber evidence="9">2.3.1.269</ecNumber>
    </recommendedName>
</protein>
<comment type="function">
    <text evidence="9">Catalyzes the phospholipid dependent N-acylation of the N-terminal cysteine of apolipoprotein, the last step in lipoprotein maturation.</text>
</comment>
<dbReference type="AlphaFoldDB" id="A0A1I1VNN8"/>
<dbReference type="STRING" id="54.SAMN02745121_01805"/>
<evidence type="ECO:0000256" key="5">
    <source>
        <dbReference type="ARBA" id="ARBA00022692"/>
    </source>
</evidence>
<dbReference type="PANTHER" id="PTHR38686">
    <property type="entry name" value="APOLIPOPROTEIN N-ACYLTRANSFERASE"/>
    <property type="match status" value="1"/>
</dbReference>
<dbReference type="GO" id="GO:0016410">
    <property type="term" value="F:N-acyltransferase activity"/>
    <property type="evidence" value="ECO:0007669"/>
    <property type="project" value="UniProtKB-UniRule"/>
</dbReference>
<dbReference type="InterPro" id="IPR036526">
    <property type="entry name" value="C-N_Hydrolase_sf"/>
</dbReference>
<dbReference type="InterPro" id="IPR045378">
    <property type="entry name" value="LNT_N"/>
</dbReference>
<gene>
    <name evidence="9" type="primary">lnt</name>
    <name evidence="11" type="ORF">SAMN02745121_01805</name>
</gene>